<dbReference type="GO" id="GO:0005737">
    <property type="term" value="C:cytoplasm"/>
    <property type="evidence" value="ECO:0007669"/>
    <property type="project" value="TreeGrafter"/>
</dbReference>
<dbReference type="EMBL" id="CP042817">
    <property type="protein sequence ID" value="QEJ99228.1"/>
    <property type="molecule type" value="Genomic_DNA"/>
</dbReference>
<sequence>MKETLSAQEAADFCFAQDFYLIGFSKSKKNTDVIKMRIRRVFVKNEKVFQLESYTKTQVFHKTLTQESLLAELANAFTLFGAATVEANEFRFFFFSNKRGAIRYTKKARKESDALPLTHDKKPNYLLPDSEPIAFLIAQGIMSTDGKVVKKMYPKFRQINKFLEFIHNVLPAFDENQKISILDFGCGKAYLSFALYHYLHVELRRAVQLVGLDLKEPVIKNANALAKRLDFAGLEFFCGDIANYKTESAPDMVICLHACNTATDYALAKAVQYGAKVIMAVPCCQHELFAQIKQTPLPKENPAAPLFEHGIIAERSAALLTDTMRATLLKAAGYKVQVMEFIDTEHTPKNILIRAIKKDSRNAEYEKTVRESYSALKKFFGVEPLLETLLRDEQLL</sequence>
<dbReference type="CDD" id="cd02440">
    <property type="entry name" value="AdoMet_MTases"/>
    <property type="match status" value="1"/>
</dbReference>
<dbReference type="InterPro" id="IPR025714">
    <property type="entry name" value="Methyltranfer_dom"/>
</dbReference>
<dbReference type="OrthoDB" id="5502211at2"/>
<dbReference type="InterPro" id="IPR029063">
    <property type="entry name" value="SAM-dependent_MTases_sf"/>
</dbReference>
<evidence type="ECO:0000259" key="1">
    <source>
        <dbReference type="Pfam" id="PF13679"/>
    </source>
</evidence>
<evidence type="ECO:0000313" key="4">
    <source>
        <dbReference type="Proteomes" id="UP000042527"/>
    </source>
</evidence>
<dbReference type="SUPFAM" id="SSF53335">
    <property type="entry name" value="S-adenosyl-L-methionine-dependent methyltransferases"/>
    <property type="match status" value="1"/>
</dbReference>
<accession>A0A0B7GUV2</accession>
<dbReference type="GO" id="GO:0032259">
    <property type="term" value="P:methylation"/>
    <property type="evidence" value="ECO:0007669"/>
    <property type="project" value="UniProtKB-KW"/>
</dbReference>
<dbReference type="PANTHER" id="PTHR13369:SF3">
    <property type="entry name" value="METHYLTRANSFERASE DOMAIN-CONTAINING PROTEIN"/>
    <property type="match status" value="1"/>
</dbReference>
<keyword evidence="3" id="KW-0489">Methyltransferase</keyword>
<dbReference type="Pfam" id="PF13679">
    <property type="entry name" value="Methyltransf_32"/>
    <property type="match status" value="1"/>
</dbReference>
<reference evidence="4" key="2">
    <citation type="submission" date="2015-01" db="EMBL/GenBank/DDBJ databases">
        <authorList>
            <person name="Manzoor Shahid"/>
            <person name="Zubair Saima"/>
        </authorList>
    </citation>
    <scope>NUCLEOTIDE SEQUENCE [LARGE SCALE GENOMIC DNA]</scope>
    <source>
        <strain evidence="4">V1</strain>
    </source>
</reference>
<evidence type="ECO:0000313" key="5">
    <source>
        <dbReference type="Proteomes" id="UP000323594"/>
    </source>
</evidence>
<name>A0A0B7GUV2_TREPH</name>
<keyword evidence="4" id="KW-1185">Reference proteome</keyword>
<proteinExistence type="predicted"/>
<reference evidence="2" key="1">
    <citation type="submission" date="2015-01" db="EMBL/GenBank/DDBJ databases">
        <authorList>
            <person name="Xiang T."/>
            <person name="Song Y."/>
            <person name="Huang L."/>
            <person name="Wang B."/>
            <person name="Wu P."/>
        </authorList>
    </citation>
    <scope>NUCLEOTIDE SEQUENCE [LARGE SCALE GENOMIC DNA]</scope>
    <source>
        <strain evidence="2">V1</strain>
    </source>
</reference>
<feature type="domain" description="Methyltransferase" evidence="1">
    <location>
        <begin position="155"/>
        <end position="289"/>
    </location>
</feature>
<dbReference type="RefSeq" id="WP_002697041.1">
    <property type="nucleotide sequence ID" value="NZ_CDNC01000023.1"/>
</dbReference>
<dbReference type="Proteomes" id="UP000323594">
    <property type="component" value="Chromosome"/>
</dbReference>
<keyword evidence="3" id="KW-0808">Transferase</keyword>
<organism evidence="2 4">
    <name type="scientific">Treponema phagedenis</name>
    <dbReference type="NCBI Taxonomy" id="162"/>
    <lineage>
        <taxon>Bacteria</taxon>
        <taxon>Pseudomonadati</taxon>
        <taxon>Spirochaetota</taxon>
        <taxon>Spirochaetia</taxon>
        <taxon>Spirochaetales</taxon>
        <taxon>Treponemataceae</taxon>
        <taxon>Treponema</taxon>
    </lineage>
</organism>
<dbReference type="Proteomes" id="UP000042527">
    <property type="component" value="Unassembled WGS sequence"/>
</dbReference>
<protein>
    <submittedName>
        <fullName evidence="3">SAM-dependent methyltransferase</fullName>
    </submittedName>
</protein>
<dbReference type="EMBL" id="CDNC01000023">
    <property type="protein sequence ID" value="CEM62278.1"/>
    <property type="molecule type" value="Genomic_DNA"/>
</dbReference>
<gene>
    <name evidence="3" type="ORF">FUT82_15360</name>
    <name evidence="2" type="ORF">TPHV1_30173</name>
</gene>
<dbReference type="AlphaFoldDB" id="A0A0B7GUV2"/>
<evidence type="ECO:0000313" key="2">
    <source>
        <dbReference type="EMBL" id="CEM62278.1"/>
    </source>
</evidence>
<dbReference type="PANTHER" id="PTHR13369">
    <property type="match status" value="1"/>
</dbReference>
<evidence type="ECO:0000313" key="3">
    <source>
        <dbReference type="EMBL" id="QEJ99228.1"/>
    </source>
</evidence>
<dbReference type="Gene3D" id="3.40.50.150">
    <property type="entry name" value="Vaccinia Virus protein VP39"/>
    <property type="match status" value="1"/>
</dbReference>
<reference evidence="3 5" key="3">
    <citation type="submission" date="2019-08" db="EMBL/GenBank/DDBJ databases">
        <authorList>
            <person name="Kuhnert P."/>
        </authorList>
    </citation>
    <scope>NUCLEOTIDE SEQUENCE [LARGE SCALE GENOMIC DNA]</scope>
    <source>
        <strain evidence="3 5">B36.5</strain>
    </source>
</reference>
<dbReference type="GO" id="GO:0008168">
    <property type="term" value="F:methyltransferase activity"/>
    <property type="evidence" value="ECO:0007669"/>
    <property type="project" value="UniProtKB-KW"/>
</dbReference>